<evidence type="ECO:0008006" key="3">
    <source>
        <dbReference type="Google" id="ProtNLM"/>
    </source>
</evidence>
<gene>
    <name evidence="1" type="ORF">SRIMR7_07275</name>
</gene>
<accession>A0ABY3YVU1</accession>
<dbReference type="Proteomes" id="UP000829494">
    <property type="component" value="Chromosome"/>
</dbReference>
<dbReference type="InterPro" id="IPR027417">
    <property type="entry name" value="P-loop_NTPase"/>
</dbReference>
<dbReference type="InterPro" id="IPR050625">
    <property type="entry name" value="ParA/MinD_ATPase"/>
</dbReference>
<dbReference type="EMBL" id="CP094298">
    <property type="protein sequence ID" value="UNZ01937.1"/>
    <property type="molecule type" value="Genomic_DNA"/>
</dbReference>
<dbReference type="GeneID" id="66858978"/>
<reference evidence="1 2" key="1">
    <citation type="submission" date="2022-03" db="EMBL/GenBank/DDBJ databases">
        <title>Complete genome of Streptomyces rimosus ssp. rimosus R7 (=ATCC 10970).</title>
        <authorList>
            <person name="Beganovic S."/>
            <person name="Ruckert C."/>
            <person name="Busche T."/>
            <person name="Kalinowski J."/>
            <person name="Wittmann C."/>
        </authorList>
    </citation>
    <scope>NUCLEOTIDE SEQUENCE [LARGE SCALE GENOMIC DNA]</scope>
    <source>
        <strain evidence="1 2">R7</strain>
    </source>
</reference>
<organism evidence="1 2">
    <name type="scientific">Streptomyces rimosus subsp. rimosus</name>
    <dbReference type="NCBI Taxonomy" id="132474"/>
    <lineage>
        <taxon>Bacteria</taxon>
        <taxon>Bacillati</taxon>
        <taxon>Actinomycetota</taxon>
        <taxon>Actinomycetes</taxon>
        <taxon>Kitasatosporales</taxon>
        <taxon>Streptomycetaceae</taxon>
        <taxon>Streptomyces</taxon>
    </lineage>
</organism>
<protein>
    <recommendedName>
        <fullName evidence="3">Serine protease</fullName>
    </recommendedName>
</protein>
<sequence length="248" mass="26922">MGWFTVPADAPSADARGALVKVVHDDTARTAGAGVQLAARSLLTCAHVVNIALARRVYRNTAARLTELAHSAGEVHSFDVFRLFVSQHRSGLLVLANDPVHRFGPPDQFTDWDYAQVAAPAERYCPVVLADTDRFPQAVLYRTDRVVIVSRADPAGLTHAQQAMDRLLTAGLPHLAADAVVVLNHSRPEAGWTLDPASVHALASRCRDVVMVPRDSHLATGSVVELSWLAPETYRAYLRLAALLLEGR</sequence>
<name>A0ABY3YVU1_STRRM</name>
<dbReference type="PANTHER" id="PTHR43384:SF14">
    <property type="entry name" value="ESX-1 SECRETION-ASSOCIATED PROTEIN ESPI"/>
    <property type="match status" value="1"/>
</dbReference>
<evidence type="ECO:0000313" key="1">
    <source>
        <dbReference type="EMBL" id="UNZ01937.1"/>
    </source>
</evidence>
<dbReference type="PANTHER" id="PTHR43384">
    <property type="entry name" value="SEPTUM SITE-DETERMINING PROTEIN MIND HOMOLOG, CHLOROPLASTIC-RELATED"/>
    <property type="match status" value="1"/>
</dbReference>
<dbReference type="Gene3D" id="3.40.50.300">
    <property type="entry name" value="P-loop containing nucleotide triphosphate hydrolases"/>
    <property type="match status" value="1"/>
</dbReference>
<proteinExistence type="predicted"/>
<keyword evidence="2" id="KW-1185">Reference proteome</keyword>
<evidence type="ECO:0000313" key="2">
    <source>
        <dbReference type="Proteomes" id="UP000829494"/>
    </source>
</evidence>
<dbReference type="SUPFAM" id="SSF52540">
    <property type="entry name" value="P-loop containing nucleoside triphosphate hydrolases"/>
    <property type="match status" value="1"/>
</dbReference>
<dbReference type="RefSeq" id="WP_003981958.1">
    <property type="nucleotide sequence ID" value="NZ_CP043497.1"/>
</dbReference>